<dbReference type="OrthoDB" id="10257335at2759"/>
<evidence type="ECO:0000313" key="2">
    <source>
        <dbReference type="EMBL" id="EFO64953.1"/>
    </source>
</evidence>
<reference evidence="2 3" key="1">
    <citation type="journal article" date="2010" name="BMC Genomics">
        <title>Genome analysis and comparative genomics of a Giardia intestinalis assemblage E isolate.</title>
        <authorList>
            <person name="Jerlstrom-Hultqvist J."/>
            <person name="Franzen O."/>
            <person name="Ankarklev J."/>
            <person name="Xu F."/>
            <person name="Nohynkova E."/>
            <person name="Andersson J.O."/>
            <person name="Svard S.G."/>
            <person name="Andersson B."/>
        </authorList>
    </citation>
    <scope>NUCLEOTIDE SEQUENCE [LARGE SCALE GENOMIC DNA]</scope>
    <source>
        <strain evidence="2 3">P15</strain>
    </source>
</reference>
<comment type="caution">
    <text evidence="2">The sequence shown here is derived from an EMBL/GenBank/DDBJ whole genome shotgun (WGS) entry which is preliminary data.</text>
</comment>
<evidence type="ECO:0000256" key="1">
    <source>
        <dbReference type="SAM" id="MobiDB-lite"/>
    </source>
</evidence>
<accession>E1EXW9</accession>
<feature type="region of interest" description="Disordered" evidence="1">
    <location>
        <begin position="998"/>
        <end position="1018"/>
    </location>
</feature>
<dbReference type="VEuPathDB" id="GiardiaDB:GLP15_785"/>
<dbReference type="OMA" id="HYPNRRA"/>
<name>E1EXW9_GIAIA</name>
<feature type="region of interest" description="Disordered" evidence="1">
    <location>
        <begin position="379"/>
        <end position="399"/>
    </location>
</feature>
<gene>
    <name evidence="2" type="ORF">GLP15_785</name>
</gene>
<organism evidence="2 3">
    <name type="scientific">Giardia intestinalis (strain P15)</name>
    <name type="common">Giardia lamblia</name>
    <dbReference type="NCBI Taxonomy" id="658858"/>
    <lineage>
        <taxon>Eukaryota</taxon>
        <taxon>Metamonada</taxon>
        <taxon>Diplomonadida</taxon>
        <taxon>Hexamitidae</taxon>
        <taxon>Giardiinae</taxon>
        <taxon>Giardia</taxon>
    </lineage>
</organism>
<proteinExistence type="predicted"/>
<dbReference type="EMBL" id="ACVC01000054">
    <property type="protein sequence ID" value="EFO64953.1"/>
    <property type="molecule type" value="Genomic_DNA"/>
</dbReference>
<sequence>MRTLPSQPPKAIVIPQQLQRLASRASTETSSTRVSPSKDLMAKYASIVYSNLEEQRHVRQCDAELVTTTHRGQKALISYDFTNPLLAKQHAIPVLEALRRERPRTVGLKKYQDVSILSRAYAQMIDKVQSGLFQSGFLRIYDDPTGVLAPSEARERTLAHQRMARYRVLELEYMEHARSLHEQLSPLLVDYTNRMEYRHHLLLQFIANYSIENLFVSLSTQTLYKSVQSSWDEVPIILFQCRLEDVIRESVPVADLSYKQTRIDTLTTNDLVSISELAQAIASEQTAEPQDSSILHPTIQQSSQPYTDVLTLGRHLSTMLLNEDNASQDSLIFMNGSHSNTLNVCNDLDINRKVEDTDKNSVSDTIITRLLSPDPQLYASQQETPSSECINKQGPQRSPKNFQINTIVMQKYTKSGLPLPQSRLSTRGTSRLKAKINLSDLNHGQYEALHATNPILAKPNHQQPANTMEPLIGRAIQSPPAKPRTVSRMSVIRSPIVSIREAMLPPKDLQACLVPFTKITFQPGSPGSHLSEPGVHPIRDPFSESESSALEGFDALEDLPQSQGFHLRAQAPLHAHASSSSRQDQNSNKFMFHTKNFSLKNPGAASSTHPYPKLRDRFGSPLLALSTKRFSTEVTQVLKCKEHLQLCISQYCKLALYGNPSNYSTGFIYTSWLTEDPINVVEAMRHMVPQWPSEKSYERLHRIRRISSELATNLPRKLIWMSPAYREPFNDVRDLCFSILWMLTGEYAPSWYVPSSRAMKKRRADMNRRFLVNLGAIDTYDEREMTSGVFTQLVSPNKKVERKTTISRDSTLPFSRPRILAANKLQELDISDSAHDPSDSVTSIKETEHYDTHNAAFQELYYKEVPAVKRFHFPKNWIVYGAYLTSSIPHYHENLDFVLAELESKSNHSLISMGPVIERVIKHEKNDNYDSSFNLDHADLKRQQLTALTTNHVGEGPYLSNDEAGKPLDAELYLMNGGVTPYVSPCFSEFSSFTTIGSDSGASDNNENSQPSSLPDSGISLLYEDGDISIRSRPSLQSEQCNSGMSISELTESQEKLAAKVPFSSINTLPDDWTDTLVQHVIHRLKTYSKMQLQLLRDTTPNHYMGHYAALNMQVVSAGKSINGCTQSTNRSSPPTTPHIPQMKVTRRLLARSSDQHVISSVARIIEHPLDFTDELSVSEHPTAFTHRVRVHEDKPMETNTIMTPYDSRRLHVIDIHYPNRRALRKGCYVNLQFLADFSYFRETEERRREISEAYPLDPDIYVTDSTIRGYYDEPLLPYCQFQDPSITAGVYIVTKSYTKPSQSVTFIDGLLDDDVMKITKNKKAHVQHWKNAPHLYIPFIRTILRSIGATHSFESSLIKPNIISRHKGESLFCKPCSFTHDISHLQTSQRPTAAITAVVATNNVQETEPQTMSTERISGEIVKADKQLSTVCFIEPRLKGTNAFEHQAFELSDNNLLTLFSLRISNIKEIINKLLYWVEMVYTILMLDGRAFLSSICGSSYWADVTNSLLELEKRSRKEQLAAMYRRYLHSRDVRNIPEIAYPEEDQAHIKAMDNLQVFELKRNDAIRFLRLANRMYAEYVAEAIAYIVCQVVIPTIKSILSLITKEAMAMADLARLTVFRYMLYLKKVEPDHTILVRINTDHLKILDNCERVTNQIFWLFRHITSVDNSLITVSHTSETKDPMNNQCLRMAKVIIRCIPSMRAAWNVCKLMFIKVRTTLNAGMQCLVNMPKAPTLPRYAFRFTADSEDVGDNYQQSNRSDSSGCKNIVFGYSSPNMDRPYSMLQLEFSLKKNTQPCTISELSQFEYLLPKAPSASKTTFTDETSEKQFWPFHKYGYYHLLHSLFERFDDRIEPLKTLISTGNKGVVYDCEDCNSSKSAGISLIDSEEDYVDEKDEVRDTQSCTIS</sequence>
<protein>
    <submittedName>
        <fullName evidence="2">Uncharacterized protein</fullName>
    </submittedName>
</protein>
<evidence type="ECO:0000313" key="3">
    <source>
        <dbReference type="Proteomes" id="UP000008974"/>
    </source>
</evidence>
<feature type="compositionally biased region" description="Polar residues" evidence="1">
    <location>
        <begin position="998"/>
        <end position="1015"/>
    </location>
</feature>
<dbReference type="Proteomes" id="UP000008974">
    <property type="component" value="Unassembled WGS sequence"/>
</dbReference>